<dbReference type="RefSeq" id="WP_332901871.1">
    <property type="nucleotide sequence ID" value="NZ_JBAGLP010000117.1"/>
</dbReference>
<evidence type="ECO:0000313" key="6">
    <source>
        <dbReference type="EMBL" id="MEG3615192.1"/>
    </source>
</evidence>
<organism evidence="6 7">
    <name type="scientific">Isoptericola haloaureus</name>
    <dbReference type="NCBI Taxonomy" id="1542902"/>
    <lineage>
        <taxon>Bacteria</taxon>
        <taxon>Bacillati</taxon>
        <taxon>Actinomycetota</taxon>
        <taxon>Actinomycetes</taxon>
        <taxon>Micrococcales</taxon>
        <taxon>Promicromonosporaceae</taxon>
        <taxon>Isoptericola</taxon>
    </lineage>
</organism>
<evidence type="ECO:0000259" key="5">
    <source>
        <dbReference type="Pfam" id="PF01872"/>
    </source>
</evidence>
<feature type="domain" description="Bacterial bifunctional deaminase-reductase C-terminal" evidence="5">
    <location>
        <begin position="37"/>
        <end position="225"/>
    </location>
</feature>
<evidence type="ECO:0000256" key="4">
    <source>
        <dbReference type="SAM" id="MobiDB-lite"/>
    </source>
</evidence>
<gene>
    <name evidence="6" type="ORF">V5O49_08690</name>
</gene>
<feature type="region of interest" description="Disordered" evidence="4">
    <location>
        <begin position="1"/>
        <end position="21"/>
    </location>
</feature>
<dbReference type="SUPFAM" id="SSF53597">
    <property type="entry name" value="Dihydrofolate reductase-like"/>
    <property type="match status" value="1"/>
</dbReference>
<reference evidence="6" key="1">
    <citation type="journal article" date="2024" name="Antonie Van Leeuwenhoek">
        <title>Isoptericola haloaureus sp. nov., a dimorphic actinobacterium isolated from mangrove sediments of southeast India, implicating biosaline agricultural significance through nitrogen fixation and salt tolerance genes.</title>
        <authorList>
            <person name="Prathaban M."/>
            <person name="Prathiviraj R."/>
            <person name="Ravichandran M."/>
            <person name="Natarajan S.D."/>
            <person name="Sobanaa M."/>
            <person name="Hari Krishna Kumar S."/>
            <person name="Chandrasekar V."/>
            <person name="Selvin J."/>
        </authorList>
    </citation>
    <scope>NUCLEOTIDE SEQUENCE</scope>
    <source>
        <strain evidence="6">MP1014</strain>
    </source>
</reference>
<dbReference type="InterPro" id="IPR024072">
    <property type="entry name" value="DHFR-like_dom_sf"/>
</dbReference>
<name>A0ABU7Z6P5_9MICO</name>
<keyword evidence="3" id="KW-0560">Oxidoreductase</keyword>
<keyword evidence="7" id="KW-1185">Reference proteome</keyword>
<protein>
    <submittedName>
        <fullName evidence="6">Dihydrofolate reductase family protein</fullName>
    </submittedName>
</protein>
<reference evidence="6" key="2">
    <citation type="submission" date="2024-02" db="EMBL/GenBank/DDBJ databases">
        <authorList>
            <person name="Prathaban M."/>
            <person name="Mythili R."/>
            <person name="Sharmila Devi N."/>
            <person name="Sobanaa M."/>
            <person name="Prathiviraj R."/>
            <person name="Selvin J."/>
        </authorList>
    </citation>
    <scope>NUCLEOTIDE SEQUENCE</scope>
    <source>
        <strain evidence="6">MP1014</strain>
    </source>
</reference>
<sequence>MSSDTPTLSRLLPHSDEIPPDPAERTLAGLYALPEDPWVRVNMISTVDGAAWGPDGQSASINDAADWRVFRVLRALADVVLVGAGTARQEGYSHLTRPHGLEHLTGAPLELAIVTRSGRVPWSTLDGPHPPLVVTGSAGALEAGAAVGDDRVLVCPDGTADGVDLRAARDALAARGLGQVLCEGGPGLLGDVLAAGLVDELCVTTSPRLAGPGAGRIVAGLAGHELGSGHDLRLGHLLAGPAGTLLARWELV</sequence>
<dbReference type="Gene3D" id="3.40.430.10">
    <property type="entry name" value="Dihydrofolate Reductase, subunit A"/>
    <property type="match status" value="1"/>
</dbReference>
<evidence type="ECO:0000256" key="2">
    <source>
        <dbReference type="ARBA" id="ARBA00022857"/>
    </source>
</evidence>
<accession>A0ABU7Z6P5</accession>
<dbReference type="InterPro" id="IPR050765">
    <property type="entry name" value="Riboflavin_Biosynth_HTPR"/>
</dbReference>
<keyword evidence="2" id="KW-0521">NADP</keyword>
<evidence type="ECO:0000313" key="7">
    <source>
        <dbReference type="Proteomes" id="UP001310387"/>
    </source>
</evidence>
<dbReference type="EMBL" id="JBAGLP010000117">
    <property type="protein sequence ID" value="MEG3615192.1"/>
    <property type="molecule type" value="Genomic_DNA"/>
</dbReference>
<dbReference type="InterPro" id="IPR002734">
    <property type="entry name" value="RibDG_C"/>
</dbReference>
<comment type="caution">
    <text evidence="6">The sequence shown here is derived from an EMBL/GenBank/DDBJ whole genome shotgun (WGS) entry which is preliminary data.</text>
</comment>
<proteinExistence type="predicted"/>
<dbReference type="PANTHER" id="PTHR38011:SF7">
    <property type="entry name" value="2,5-DIAMINO-6-RIBOSYLAMINO-4(3H)-PYRIMIDINONE 5'-PHOSPHATE REDUCTASE"/>
    <property type="match status" value="1"/>
</dbReference>
<dbReference type="PANTHER" id="PTHR38011">
    <property type="entry name" value="DIHYDROFOLATE REDUCTASE FAMILY PROTEIN (AFU_ORTHOLOGUE AFUA_8G06820)"/>
    <property type="match status" value="1"/>
</dbReference>
<evidence type="ECO:0000256" key="1">
    <source>
        <dbReference type="ARBA" id="ARBA00005104"/>
    </source>
</evidence>
<comment type="pathway">
    <text evidence="1">Cofactor biosynthesis; riboflavin biosynthesis.</text>
</comment>
<dbReference type="Proteomes" id="UP001310387">
    <property type="component" value="Unassembled WGS sequence"/>
</dbReference>
<dbReference type="Pfam" id="PF01872">
    <property type="entry name" value="RibD_C"/>
    <property type="match status" value="1"/>
</dbReference>
<evidence type="ECO:0000256" key="3">
    <source>
        <dbReference type="ARBA" id="ARBA00023002"/>
    </source>
</evidence>